<accession>A0A0B8NZ64</accession>
<keyword evidence="4" id="KW-1185">Reference proteome</keyword>
<keyword evidence="2" id="KW-0812">Transmembrane</keyword>
<keyword evidence="2" id="KW-0472">Membrane</keyword>
<protein>
    <submittedName>
        <fullName evidence="3">Multidrug resistance efflux pump</fullName>
    </submittedName>
</protein>
<evidence type="ECO:0000256" key="1">
    <source>
        <dbReference type="SAM" id="MobiDB-lite"/>
    </source>
</evidence>
<feature type="region of interest" description="Disordered" evidence="1">
    <location>
        <begin position="1"/>
        <end position="27"/>
    </location>
</feature>
<keyword evidence="2" id="KW-1133">Transmembrane helix</keyword>
<reference evidence="3 4" key="2">
    <citation type="submission" date="2015-01" db="EMBL/GenBank/DDBJ databases">
        <authorList>
            <consortium name="NBRP consortium"/>
            <person name="Sawabe T."/>
            <person name="Meirelles P."/>
            <person name="Feng G."/>
            <person name="Sayaka M."/>
            <person name="Hattori M."/>
            <person name="Ohkuma M."/>
        </authorList>
    </citation>
    <scope>NUCLEOTIDE SEQUENCE [LARGE SCALE GENOMIC DNA]</scope>
    <source>
        <strain evidence="4">JCM 19231</strain>
    </source>
</reference>
<dbReference type="EMBL" id="BBRZ01000059">
    <property type="protein sequence ID" value="GAM57617.1"/>
    <property type="molecule type" value="Genomic_DNA"/>
</dbReference>
<organism evidence="3 4">
    <name type="scientific">Vibrio ishigakensis</name>
    <dbReference type="NCBI Taxonomy" id="1481914"/>
    <lineage>
        <taxon>Bacteria</taxon>
        <taxon>Pseudomonadati</taxon>
        <taxon>Pseudomonadota</taxon>
        <taxon>Gammaproteobacteria</taxon>
        <taxon>Vibrionales</taxon>
        <taxon>Vibrionaceae</taxon>
        <taxon>Vibrio</taxon>
    </lineage>
</organism>
<evidence type="ECO:0000256" key="2">
    <source>
        <dbReference type="SAM" id="Phobius"/>
    </source>
</evidence>
<dbReference type="Proteomes" id="UP000031671">
    <property type="component" value="Unassembled WGS sequence"/>
</dbReference>
<gene>
    <name evidence="3" type="ORF">JCM19231_4778</name>
</gene>
<evidence type="ECO:0000313" key="3">
    <source>
        <dbReference type="EMBL" id="GAM57617.1"/>
    </source>
</evidence>
<name>A0A0B8NZ64_9VIBR</name>
<proteinExistence type="predicted"/>
<feature type="transmembrane region" description="Helical" evidence="2">
    <location>
        <begin position="31"/>
        <end position="48"/>
    </location>
</feature>
<dbReference type="AlphaFoldDB" id="A0A0B8NZ64"/>
<sequence>MSEEKQVPAEETQEAAPETPTPPAKDPVKTLTRNVFIVVAIIFVWYLFADRHTPWTDQARVQAYVIQSCLKLQVTSRSQRYSGSGHRAW</sequence>
<comment type="caution">
    <text evidence="3">The sequence shown here is derived from an EMBL/GenBank/DDBJ whole genome shotgun (WGS) entry which is preliminary data.</text>
</comment>
<reference evidence="3 4" key="1">
    <citation type="submission" date="2015-01" db="EMBL/GenBank/DDBJ databases">
        <title>Vibrio sp. C1 JCM 19231 whole genome shotgun sequence.</title>
        <authorList>
            <person name="Sawabe T."/>
            <person name="Meirelles P."/>
            <person name="Feng G."/>
            <person name="Sayaka M."/>
            <person name="Hattori M."/>
            <person name="Ohkuma M."/>
        </authorList>
    </citation>
    <scope>NUCLEOTIDE SEQUENCE [LARGE SCALE GENOMIC DNA]</scope>
    <source>
        <strain evidence="4">JCM 19231</strain>
    </source>
</reference>
<evidence type="ECO:0000313" key="4">
    <source>
        <dbReference type="Proteomes" id="UP000031671"/>
    </source>
</evidence>